<keyword evidence="4 6" id="KW-1133">Transmembrane helix</keyword>
<comment type="caution">
    <text evidence="8">The sequence shown here is derived from an EMBL/GenBank/DDBJ whole genome shotgun (WGS) entry which is preliminary data.</text>
</comment>
<evidence type="ECO:0000313" key="9">
    <source>
        <dbReference type="Proteomes" id="UP001230188"/>
    </source>
</evidence>
<gene>
    <name evidence="8" type="ORF">CTAYLR_000474</name>
</gene>
<name>A0AAD7UFZ4_9STRA</name>
<dbReference type="PANTHER" id="PTHR12822:SF2">
    <property type="entry name" value="PROTEIN YIPF"/>
    <property type="match status" value="1"/>
</dbReference>
<keyword evidence="3 6" id="KW-0812">Transmembrane</keyword>
<dbReference type="Proteomes" id="UP001230188">
    <property type="component" value="Unassembled WGS sequence"/>
</dbReference>
<comment type="caution">
    <text evidence="6">Lacks conserved residue(s) required for the propagation of feature annotation.</text>
</comment>
<reference evidence="8" key="1">
    <citation type="submission" date="2023-01" db="EMBL/GenBank/DDBJ databases">
        <title>Metagenome sequencing of chrysophaentin producing Chrysophaeum taylorii.</title>
        <authorList>
            <person name="Davison J."/>
            <person name="Bewley C."/>
        </authorList>
    </citation>
    <scope>NUCLEOTIDE SEQUENCE</scope>
    <source>
        <strain evidence="8">NIES-1699</strain>
    </source>
</reference>
<evidence type="ECO:0000256" key="4">
    <source>
        <dbReference type="ARBA" id="ARBA00022989"/>
    </source>
</evidence>
<sequence>MCACLSVEYYRPFFDINTDEVVARIRYALVFCGTGSPFLDVVREKPDAYGPWWISTTLVFLIAVTSHLKTLMQFSGQHYRYDFKVVTFAAMTVYTYLGFAALAIWLALNYWLKTPLTILQCACVVGYSLSVYVPASILCVFSIISWPALLAAWVLSSLFAVKSILPIIEHHEKQMVAIFAGGLVSINCGLMLIIKLELYS</sequence>
<protein>
    <recommendedName>
        <fullName evidence="6">Protein YIPF</fullName>
    </recommendedName>
</protein>
<dbReference type="GO" id="GO:0031267">
    <property type="term" value="F:small GTPase binding"/>
    <property type="evidence" value="ECO:0007669"/>
    <property type="project" value="InterPro"/>
</dbReference>
<proteinExistence type="inferred from homology"/>
<dbReference type="InterPro" id="IPR039765">
    <property type="entry name" value="Yip5/YIPF1/YIPF2"/>
</dbReference>
<evidence type="ECO:0000259" key="7">
    <source>
        <dbReference type="Pfam" id="PF04893"/>
    </source>
</evidence>
<evidence type="ECO:0000256" key="2">
    <source>
        <dbReference type="ARBA" id="ARBA00010596"/>
    </source>
</evidence>
<accession>A0AAD7UFZ4</accession>
<dbReference type="Pfam" id="PF04893">
    <property type="entry name" value="Yip1"/>
    <property type="match status" value="1"/>
</dbReference>
<evidence type="ECO:0000313" key="8">
    <source>
        <dbReference type="EMBL" id="KAJ8605141.1"/>
    </source>
</evidence>
<dbReference type="AlphaFoldDB" id="A0AAD7UFZ4"/>
<feature type="transmembrane region" description="Helical" evidence="6">
    <location>
        <begin position="132"/>
        <end position="155"/>
    </location>
</feature>
<feature type="domain" description="Yip1" evidence="7">
    <location>
        <begin position="38"/>
        <end position="186"/>
    </location>
</feature>
<feature type="transmembrane region" description="Helical" evidence="6">
    <location>
        <begin position="52"/>
        <end position="72"/>
    </location>
</feature>
<organism evidence="8 9">
    <name type="scientific">Chrysophaeum taylorii</name>
    <dbReference type="NCBI Taxonomy" id="2483200"/>
    <lineage>
        <taxon>Eukaryota</taxon>
        <taxon>Sar</taxon>
        <taxon>Stramenopiles</taxon>
        <taxon>Ochrophyta</taxon>
        <taxon>Pelagophyceae</taxon>
        <taxon>Pelagomonadales</taxon>
        <taxon>Pelagomonadaceae</taxon>
        <taxon>Chrysophaeum</taxon>
    </lineage>
</organism>
<dbReference type="EMBL" id="JAQMWT010000317">
    <property type="protein sequence ID" value="KAJ8605141.1"/>
    <property type="molecule type" value="Genomic_DNA"/>
</dbReference>
<dbReference type="GO" id="GO:0016192">
    <property type="term" value="P:vesicle-mediated transport"/>
    <property type="evidence" value="ECO:0007669"/>
    <property type="project" value="InterPro"/>
</dbReference>
<evidence type="ECO:0000256" key="3">
    <source>
        <dbReference type="ARBA" id="ARBA00022692"/>
    </source>
</evidence>
<comment type="subcellular location">
    <subcellularLocation>
        <location evidence="6">Golgi apparatus membrane</location>
        <topology evidence="6">Multi-pass membrane protein</topology>
    </subcellularLocation>
    <subcellularLocation>
        <location evidence="1">Membrane</location>
        <topology evidence="1">Multi-pass membrane protein</topology>
    </subcellularLocation>
</comment>
<feature type="transmembrane region" description="Helical" evidence="6">
    <location>
        <begin position="176"/>
        <end position="194"/>
    </location>
</feature>
<dbReference type="InterPro" id="IPR006977">
    <property type="entry name" value="Yip1_dom"/>
</dbReference>
<keyword evidence="5 6" id="KW-0472">Membrane</keyword>
<evidence type="ECO:0000256" key="6">
    <source>
        <dbReference type="RuleBase" id="RU361264"/>
    </source>
</evidence>
<dbReference type="GO" id="GO:0000139">
    <property type="term" value="C:Golgi membrane"/>
    <property type="evidence" value="ECO:0007669"/>
    <property type="project" value="UniProtKB-SubCell"/>
</dbReference>
<keyword evidence="9" id="KW-1185">Reference proteome</keyword>
<dbReference type="PANTHER" id="PTHR12822">
    <property type="entry name" value="PROTEIN YIPF"/>
    <property type="match status" value="1"/>
</dbReference>
<evidence type="ECO:0000256" key="1">
    <source>
        <dbReference type="ARBA" id="ARBA00004141"/>
    </source>
</evidence>
<feature type="transmembrane region" description="Helical" evidence="6">
    <location>
        <begin position="93"/>
        <end position="112"/>
    </location>
</feature>
<evidence type="ECO:0000256" key="5">
    <source>
        <dbReference type="ARBA" id="ARBA00023136"/>
    </source>
</evidence>
<comment type="similarity">
    <text evidence="2 6">Belongs to the YIP1 family.</text>
</comment>